<evidence type="ECO:0000259" key="1">
    <source>
        <dbReference type="PROSITE" id="PS51340"/>
    </source>
</evidence>
<dbReference type="PANTHER" id="PTHR30212:SF2">
    <property type="entry name" value="PROTEIN YIIM"/>
    <property type="match status" value="1"/>
</dbReference>
<dbReference type="GO" id="GO:0030170">
    <property type="term" value="F:pyridoxal phosphate binding"/>
    <property type="evidence" value="ECO:0007669"/>
    <property type="project" value="InterPro"/>
</dbReference>
<dbReference type="InterPro" id="IPR011037">
    <property type="entry name" value="Pyrv_Knase-like_insert_dom_sf"/>
</dbReference>
<dbReference type="Gene3D" id="2.40.33.20">
    <property type="entry name" value="PK beta-barrel domain-like"/>
    <property type="match status" value="1"/>
</dbReference>
<dbReference type="InterPro" id="IPR052353">
    <property type="entry name" value="Benzoxazolinone_Detox_Enz"/>
</dbReference>
<dbReference type="GO" id="GO:0003824">
    <property type="term" value="F:catalytic activity"/>
    <property type="evidence" value="ECO:0007669"/>
    <property type="project" value="InterPro"/>
</dbReference>
<evidence type="ECO:0000313" key="3">
    <source>
        <dbReference type="Proteomes" id="UP000269265"/>
    </source>
</evidence>
<comment type="caution">
    <text evidence="2">The sequence shown here is derived from an EMBL/GenBank/DDBJ whole genome shotgun (WGS) entry which is preliminary data.</text>
</comment>
<dbReference type="AlphaFoldDB" id="A0A426VE97"/>
<dbReference type="Proteomes" id="UP000269265">
    <property type="component" value="Unassembled WGS sequence"/>
</dbReference>
<keyword evidence="3" id="KW-1185">Reference proteome</keyword>
<dbReference type="Pfam" id="PF03475">
    <property type="entry name" value="YiiM_3-alpha"/>
    <property type="match status" value="1"/>
</dbReference>
<dbReference type="InterPro" id="IPR005302">
    <property type="entry name" value="MoCF_Sase_C"/>
</dbReference>
<feature type="domain" description="MOSC" evidence="1">
    <location>
        <begin position="32"/>
        <end position="170"/>
    </location>
</feature>
<organism evidence="2 3">
    <name type="scientific">Aquabacterium soli</name>
    <dbReference type="NCBI Taxonomy" id="2493092"/>
    <lineage>
        <taxon>Bacteria</taxon>
        <taxon>Pseudomonadati</taxon>
        <taxon>Pseudomonadota</taxon>
        <taxon>Betaproteobacteria</taxon>
        <taxon>Burkholderiales</taxon>
        <taxon>Aquabacterium</taxon>
    </lineage>
</organism>
<sequence>MTMGRLGRVDTVLTGRAVPYTRQGTTSAIAKQAVQGPASVGFLGLEGDEQADRRFHGGPDKALHHYAFDHYEAWRGELGRQHPMLARPGAFGENLSSHGITESTLCMGDRLRIGSVLVEVSQARQPCWKLNDRFGWNGMARRVQDSMRTGWYYRVLEPGVLQVGDAIELVNRPHPAWSLARLLELLYVRTLDLDQLALALALPLTPSWRALVERRLARGEVEAWAPRFDGPQTTA</sequence>
<proteinExistence type="predicted"/>
<evidence type="ECO:0000313" key="2">
    <source>
        <dbReference type="EMBL" id="RRS05216.1"/>
    </source>
</evidence>
<dbReference type="Pfam" id="PF03473">
    <property type="entry name" value="MOSC"/>
    <property type="match status" value="1"/>
</dbReference>
<dbReference type="SUPFAM" id="SSF50800">
    <property type="entry name" value="PK beta-barrel domain-like"/>
    <property type="match status" value="1"/>
</dbReference>
<reference evidence="2 3" key="1">
    <citation type="submission" date="2018-12" db="EMBL/GenBank/DDBJ databases">
        <title>The whole draft genome of Aquabacterium sp. SJQ9.</title>
        <authorList>
            <person name="Sun L."/>
            <person name="Gao X."/>
            <person name="Chen W."/>
            <person name="Huang K."/>
        </authorList>
    </citation>
    <scope>NUCLEOTIDE SEQUENCE [LARGE SCALE GENOMIC DNA]</scope>
    <source>
        <strain evidence="2 3">SJQ9</strain>
    </source>
</reference>
<dbReference type="GO" id="GO:0030151">
    <property type="term" value="F:molybdenum ion binding"/>
    <property type="evidence" value="ECO:0007669"/>
    <property type="project" value="InterPro"/>
</dbReference>
<dbReference type="RefSeq" id="WP_125242435.1">
    <property type="nucleotide sequence ID" value="NZ_RSED01000004.1"/>
</dbReference>
<dbReference type="EMBL" id="RSED01000004">
    <property type="protein sequence ID" value="RRS05216.1"/>
    <property type="molecule type" value="Genomic_DNA"/>
</dbReference>
<accession>A0A426VE97</accession>
<dbReference type="PROSITE" id="PS51340">
    <property type="entry name" value="MOSC"/>
    <property type="match status" value="1"/>
</dbReference>
<dbReference type="OrthoDB" id="9786134at2"/>
<gene>
    <name evidence="2" type="ORF">EIP75_06570</name>
</gene>
<dbReference type="PANTHER" id="PTHR30212">
    <property type="entry name" value="PROTEIN YIIM"/>
    <property type="match status" value="1"/>
</dbReference>
<protein>
    <submittedName>
        <fullName evidence="2">MOSC domain-containing protein</fullName>
    </submittedName>
</protein>
<name>A0A426VE97_9BURK</name>
<dbReference type="InterPro" id="IPR005163">
    <property type="entry name" value="Tri_helical_YiiM-like"/>
</dbReference>